<dbReference type="GO" id="GO:0016787">
    <property type="term" value="F:hydrolase activity"/>
    <property type="evidence" value="ECO:0007669"/>
    <property type="project" value="UniProtKB-KW"/>
</dbReference>
<dbReference type="RefSeq" id="WP_138845663.1">
    <property type="nucleotide sequence ID" value="NZ_VCPD01000011.1"/>
</dbReference>
<accession>A0ABY2WSC2</accession>
<proteinExistence type="predicted"/>
<evidence type="ECO:0000313" key="1">
    <source>
        <dbReference type="EMBL" id="TMV03317.1"/>
    </source>
</evidence>
<protein>
    <submittedName>
        <fullName evidence="1">Alpha/beta hydrolase</fullName>
    </submittedName>
</protein>
<keyword evidence="2" id="KW-1185">Reference proteome</keyword>
<dbReference type="InterPro" id="IPR001646">
    <property type="entry name" value="5peptide_repeat"/>
</dbReference>
<reference evidence="1 2" key="1">
    <citation type="submission" date="2019-05" db="EMBL/GenBank/DDBJ databases">
        <title>Ruegeria sp. nov., isolated from tidal flat.</title>
        <authorList>
            <person name="Kim W."/>
        </authorList>
    </citation>
    <scope>NUCLEOTIDE SEQUENCE [LARGE SCALE GENOMIC DNA]</scope>
    <source>
        <strain evidence="1 2">CAU 1488</strain>
    </source>
</reference>
<keyword evidence="1" id="KW-0378">Hydrolase</keyword>
<dbReference type="PANTHER" id="PTHR36513">
    <property type="entry name" value="ABC TRANSMEMBRANE TYPE-1 DOMAIN-CONTAINING PROTEIN"/>
    <property type="match status" value="1"/>
</dbReference>
<dbReference type="InterPro" id="IPR010297">
    <property type="entry name" value="DUF900_hydrolase"/>
</dbReference>
<dbReference type="Gene3D" id="3.40.50.1820">
    <property type="entry name" value="alpha/beta hydrolase"/>
    <property type="match status" value="1"/>
</dbReference>
<dbReference type="PANTHER" id="PTHR36513:SF1">
    <property type="entry name" value="TRANSMEMBRANE PROTEIN"/>
    <property type="match status" value="1"/>
</dbReference>
<comment type="caution">
    <text evidence="1">The sequence shown here is derived from an EMBL/GenBank/DDBJ whole genome shotgun (WGS) entry which is preliminary data.</text>
</comment>
<organism evidence="1 2">
    <name type="scientific">Ruegeria sediminis</name>
    <dbReference type="NCBI Taxonomy" id="2583820"/>
    <lineage>
        <taxon>Bacteria</taxon>
        <taxon>Pseudomonadati</taxon>
        <taxon>Pseudomonadota</taxon>
        <taxon>Alphaproteobacteria</taxon>
        <taxon>Rhodobacterales</taxon>
        <taxon>Roseobacteraceae</taxon>
        <taxon>Ruegeria</taxon>
    </lineage>
</organism>
<dbReference type="InterPro" id="IPR029058">
    <property type="entry name" value="AB_hydrolase_fold"/>
</dbReference>
<dbReference type="Gene3D" id="2.160.20.80">
    <property type="entry name" value="E3 ubiquitin-protein ligase SopA"/>
    <property type="match status" value="1"/>
</dbReference>
<dbReference type="Pfam" id="PF05990">
    <property type="entry name" value="DUF900"/>
    <property type="match status" value="1"/>
</dbReference>
<dbReference type="EMBL" id="VCPD01000011">
    <property type="protein sequence ID" value="TMV03317.1"/>
    <property type="molecule type" value="Genomic_DNA"/>
</dbReference>
<gene>
    <name evidence="1" type="ORF">FGK63_20130</name>
</gene>
<dbReference type="Pfam" id="PF13599">
    <property type="entry name" value="Pentapeptide_4"/>
    <property type="match status" value="1"/>
</dbReference>
<dbReference type="SUPFAM" id="SSF53474">
    <property type="entry name" value="alpha/beta-Hydrolases"/>
    <property type="match status" value="1"/>
</dbReference>
<name>A0ABY2WSC2_9RHOB</name>
<dbReference type="SUPFAM" id="SSF141571">
    <property type="entry name" value="Pentapeptide repeat-like"/>
    <property type="match status" value="1"/>
</dbReference>
<sequence>MADKWHVEWLKEGVAKWNKRRKRVDFRPDLSGIRFFELLPPDFRDDPKTSRYFERIDLTNANLSGADLSDLNFYEACFVGADLSHSNMSKSNFAKVNFLDANLVGADAYRSNFKGARFENTILENTRLDAVEADGAVFIGSPISNEQLGILGQDRIRIFESRASFLDARVVHERLGKSANRPAIKKEDKRTRKNRYDVFFGTNRKPLIARGAVVDFCGERAERISNGICEVIVPNGHKIGSLGSPLWKRLLNRSDDRLRVDDIISLNEEIFFAHIRQSLAKMKVQEKPTIFIHGYNTNFREAVLRAAQIGFDLGLGLGIGLYSWPSKGVPHGYSADEATVEVSKYFLADFIEQFVENTQEKSINIIAHSMGCRCLLGAFEVLSNGRQNILKAINQTILAAADVDSSAMVYLGKHAVDNCTRTTSYVCDKDKALLVSQWLHDFHRVGIMPPTFVLNGMDTVIVNSPDLGDFSHGYISSSRTILNDIFALLKSNTPPSDRYSLVQHDAAGAICWRLKE</sequence>
<evidence type="ECO:0000313" key="2">
    <source>
        <dbReference type="Proteomes" id="UP001193035"/>
    </source>
</evidence>
<dbReference type="Proteomes" id="UP001193035">
    <property type="component" value="Unassembled WGS sequence"/>
</dbReference>